<evidence type="ECO:0000259" key="8">
    <source>
        <dbReference type="Pfam" id="PF12913"/>
    </source>
</evidence>
<evidence type="ECO:0000259" key="6">
    <source>
        <dbReference type="Pfam" id="PF00877"/>
    </source>
</evidence>
<dbReference type="Pfam" id="PF12913">
    <property type="entry name" value="SH3_6"/>
    <property type="match status" value="1"/>
</dbReference>
<dbReference type="InterPro" id="IPR000064">
    <property type="entry name" value="NLP_P60_dom"/>
</dbReference>
<dbReference type="InterPro" id="IPR025606">
    <property type="entry name" value="NLPC/P60_N_dom"/>
</dbReference>
<feature type="domain" description="NLPC/P60 N-terminal" evidence="7">
    <location>
        <begin position="15"/>
        <end position="137"/>
    </location>
</feature>
<dbReference type="PROSITE" id="PS51257">
    <property type="entry name" value="PROKAR_LIPOPROTEIN"/>
    <property type="match status" value="1"/>
</dbReference>
<gene>
    <name evidence="9" type="ORF">DesU5LDRAFT_3058</name>
</gene>
<keyword evidence="4" id="KW-0788">Thiol protease</keyword>
<name>I2Q4I7_9BACT</name>
<feature type="domain" description="SH3b1" evidence="8">
    <location>
        <begin position="160"/>
        <end position="212"/>
    </location>
</feature>
<dbReference type="Gene3D" id="3.90.1720.10">
    <property type="entry name" value="endopeptidase domain like (from Nostoc punctiforme)"/>
    <property type="match status" value="1"/>
</dbReference>
<dbReference type="PIRSF" id="PIRSF019015">
    <property type="entry name" value="P60_peptidase_YkfC"/>
    <property type="match status" value="1"/>
</dbReference>
<sequence length="457" mass="49297">MNRISLRLRILPFALVLFVAFGCAKPPPSVPLAPTAKPVGKGEVEDLRVLPQDLSAYLRPDTADRPLIPKEQVGIRMESFLAEWTKPWKMTRPGYGRKDVEDIFRRFEKSPGYGAGNQPNSPGFAATLHAGANLGSYPNMVRKAVTVKNTNLRGMPTPSPRFSDPSLPGEGYPFDYLQHTALPPATPILVTHASRDGSWLLAESALTFGWLPASDVAFVDESVTREFMAGKLAAVVKDQTPIPEAGLAADVGAVFPLAGPADGSDVTVLVPTRGASGLAELRRVRLPSGTAVPMPMAMTPRNVAAVGNQFMGKTYGWGGLDGKRDCSAMTHDLFVPFGLYLPRNSASQAAYGGSIPLGDMAGEQKEATIIEQGVPFATLVWMQGHILVYVGQYKGRPVVYHDIWGLRTFTETGRDGRLVLGRAVVTTLRAGEEVPAVGPSHILLNRVRTMSILTRPY</sequence>
<evidence type="ECO:0000256" key="1">
    <source>
        <dbReference type="ARBA" id="ARBA00007074"/>
    </source>
</evidence>
<evidence type="ECO:0000256" key="4">
    <source>
        <dbReference type="ARBA" id="ARBA00022807"/>
    </source>
</evidence>
<dbReference type="OrthoDB" id="9799970at2"/>
<dbReference type="STRING" id="596152.DesU5LDRAFT_3058"/>
<reference evidence="9" key="1">
    <citation type="submission" date="2011-11" db="EMBL/GenBank/DDBJ databases">
        <title>Improved High-Quality Draft sequence of Desulfovibrio sp. U5L.</title>
        <authorList>
            <consortium name="US DOE Joint Genome Institute"/>
            <person name="Lucas S."/>
            <person name="Han J."/>
            <person name="Lapidus A."/>
            <person name="Cheng J.-F."/>
            <person name="Goodwin L."/>
            <person name="Pitluck S."/>
            <person name="Peters L."/>
            <person name="Ovchinnikova G."/>
            <person name="Held B."/>
            <person name="Detter J.C."/>
            <person name="Han C."/>
            <person name="Tapia R."/>
            <person name="Land M."/>
            <person name="Hauser L."/>
            <person name="Kyrpides N."/>
            <person name="Ivanova N."/>
            <person name="Pagani I."/>
            <person name="Gabster J."/>
            <person name="Walker C."/>
            <person name="Stolyar S."/>
            <person name="Stahl D."/>
            <person name="Arkin A."/>
            <person name="Dehal P."/>
            <person name="Hazen T."/>
            <person name="Woyke T."/>
        </authorList>
    </citation>
    <scope>NUCLEOTIDE SEQUENCE [LARGE SCALE GENOMIC DNA]</scope>
    <source>
        <strain evidence="9">U5L</strain>
    </source>
</reference>
<comment type="similarity">
    <text evidence="1">Belongs to the peptidase C40 family.</text>
</comment>
<feature type="signal peptide" evidence="5">
    <location>
        <begin position="1"/>
        <end position="24"/>
    </location>
</feature>
<dbReference type="GO" id="GO:0006508">
    <property type="term" value="P:proteolysis"/>
    <property type="evidence" value="ECO:0007669"/>
    <property type="project" value="UniProtKB-KW"/>
</dbReference>
<evidence type="ECO:0000313" key="9">
    <source>
        <dbReference type="EMBL" id="EIG54693.1"/>
    </source>
</evidence>
<dbReference type="InterPro" id="IPR027017">
    <property type="entry name" value="P60_peptidase_YkfC"/>
</dbReference>
<dbReference type="eggNOG" id="COG0791">
    <property type="taxonomic scope" value="Bacteria"/>
</dbReference>
<evidence type="ECO:0000256" key="5">
    <source>
        <dbReference type="SAM" id="SignalP"/>
    </source>
</evidence>
<keyword evidence="5" id="KW-0732">Signal</keyword>
<dbReference type="Pfam" id="PF00877">
    <property type="entry name" value="NLPC_P60"/>
    <property type="match status" value="1"/>
</dbReference>
<evidence type="ECO:0000259" key="7">
    <source>
        <dbReference type="Pfam" id="PF12912"/>
    </source>
</evidence>
<dbReference type="InterPro" id="IPR038765">
    <property type="entry name" value="Papain-like_cys_pep_sf"/>
</dbReference>
<dbReference type="HOGENOM" id="CLU_028171_1_0_7"/>
<dbReference type="AlphaFoldDB" id="I2Q4I7"/>
<dbReference type="EMBL" id="JH600068">
    <property type="protein sequence ID" value="EIG54693.1"/>
    <property type="molecule type" value="Genomic_DNA"/>
</dbReference>
<dbReference type="Pfam" id="PF12912">
    <property type="entry name" value="N_NLPC_P60"/>
    <property type="match status" value="1"/>
</dbReference>
<evidence type="ECO:0000256" key="3">
    <source>
        <dbReference type="ARBA" id="ARBA00022801"/>
    </source>
</evidence>
<keyword evidence="2" id="KW-0645">Protease</keyword>
<dbReference type="SUPFAM" id="SSF54001">
    <property type="entry name" value="Cysteine proteinases"/>
    <property type="match status" value="1"/>
</dbReference>
<evidence type="ECO:0000256" key="2">
    <source>
        <dbReference type="ARBA" id="ARBA00022670"/>
    </source>
</evidence>
<dbReference type="GO" id="GO:0008234">
    <property type="term" value="F:cysteine-type peptidase activity"/>
    <property type="evidence" value="ECO:0007669"/>
    <property type="project" value="UniProtKB-KW"/>
</dbReference>
<keyword evidence="3 9" id="KW-0378">Hydrolase</keyword>
<accession>I2Q4I7</accession>
<feature type="chain" id="PRO_5003664356" evidence="5">
    <location>
        <begin position="25"/>
        <end position="457"/>
    </location>
</feature>
<feature type="domain" description="NlpC/P60" evidence="6">
    <location>
        <begin position="312"/>
        <end position="392"/>
    </location>
</feature>
<dbReference type="InterPro" id="IPR039439">
    <property type="entry name" value="SH3b1_dom"/>
</dbReference>
<organism evidence="9">
    <name type="scientific">Desulfovibrio sp. U5L</name>
    <dbReference type="NCBI Taxonomy" id="596152"/>
    <lineage>
        <taxon>Bacteria</taxon>
        <taxon>Pseudomonadati</taxon>
        <taxon>Thermodesulfobacteriota</taxon>
        <taxon>Desulfovibrionia</taxon>
        <taxon>Desulfovibrionales</taxon>
        <taxon>Desulfovibrionaceae</taxon>
        <taxon>Desulfovibrio</taxon>
    </lineage>
</organism>
<protein>
    <submittedName>
        <fullName evidence="9">Cell wall-associated hydrolase, invasion-associated protein</fullName>
    </submittedName>
</protein>
<proteinExistence type="inferred from homology"/>